<keyword evidence="4" id="KW-1185">Reference proteome</keyword>
<feature type="domain" description="YCII-related" evidence="2">
    <location>
        <begin position="10"/>
        <end position="79"/>
    </location>
</feature>
<dbReference type="Pfam" id="PF03795">
    <property type="entry name" value="YCII"/>
    <property type="match status" value="1"/>
</dbReference>
<dbReference type="OrthoDB" id="9814407at2"/>
<dbReference type="PANTHER" id="PTHR37828">
    <property type="entry name" value="GSR2449 PROTEIN"/>
    <property type="match status" value="1"/>
</dbReference>
<evidence type="ECO:0000313" key="3">
    <source>
        <dbReference type="EMBL" id="KAA9001702.1"/>
    </source>
</evidence>
<dbReference type="EMBL" id="VYKJ01000002">
    <property type="protein sequence ID" value="KAA9001702.1"/>
    <property type="molecule type" value="Genomic_DNA"/>
</dbReference>
<gene>
    <name evidence="3" type="ORF">FJU30_05255</name>
</gene>
<comment type="similarity">
    <text evidence="1">Belongs to the YciI family.</text>
</comment>
<reference evidence="3 4" key="1">
    <citation type="submission" date="2019-09" db="EMBL/GenBank/DDBJ databases">
        <authorList>
            <person name="Li Y."/>
        </authorList>
    </citation>
    <scope>NUCLEOTIDE SEQUENCE [LARGE SCALE GENOMIC DNA]</scope>
    <source>
        <strain evidence="3 4">L3-3HA</strain>
    </source>
</reference>
<dbReference type="InterPro" id="IPR005545">
    <property type="entry name" value="YCII"/>
</dbReference>
<sequence>MYIISLSYKKVLADVDALLEQHVAWLQKNYREGHFLASGRKNPRTGGVILARSMDREQLNDLLKQDPFIAVADYEVIDFQPSMAVDALSALKDL</sequence>
<dbReference type="RefSeq" id="WP_150433943.1">
    <property type="nucleotide sequence ID" value="NZ_VYKJ01000002.1"/>
</dbReference>
<dbReference type="Gene3D" id="3.30.70.1060">
    <property type="entry name" value="Dimeric alpha+beta barrel"/>
    <property type="match status" value="1"/>
</dbReference>
<dbReference type="AlphaFoldDB" id="A0A5J5G452"/>
<organism evidence="3 4">
    <name type="scientific">Affinibrenneria salicis</name>
    <dbReference type="NCBI Taxonomy" id="2590031"/>
    <lineage>
        <taxon>Bacteria</taxon>
        <taxon>Pseudomonadati</taxon>
        <taxon>Pseudomonadota</taxon>
        <taxon>Gammaproteobacteria</taxon>
        <taxon>Enterobacterales</taxon>
        <taxon>Pectobacteriaceae</taxon>
        <taxon>Affinibrenneria</taxon>
    </lineage>
</organism>
<evidence type="ECO:0000313" key="4">
    <source>
        <dbReference type="Proteomes" id="UP000335415"/>
    </source>
</evidence>
<proteinExistence type="inferred from homology"/>
<name>A0A5J5G452_9GAMM</name>
<dbReference type="PANTHER" id="PTHR37828:SF1">
    <property type="entry name" value="YCII-RELATED DOMAIN-CONTAINING PROTEIN"/>
    <property type="match status" value="1"/>
</dbReference>
<comment type="caution">
    <text evidence="3">The sequence shown here is derived from an EMBL/GenBank/DDBJ whole genome shotgun (WGS) entry which is preliminary data.</text>
</comment>
<dbReference type="Proteomes" id="UP000335415">
    <property type="component" value="Unassembled WGS sequence"/>
</dbReference>
<evidence type="ECO:0000256" key="1">
    <source>
        <dbReference type="ARBA" id="ARBA00007689"/>
    </source>
</evidence>
<evidence type="ECO:0000259" key="2">
    <source>
        <dbReference type="Pfam" id="PF03795"/>
    </source>
</evidence>
<accession>A0A5J5G452</accession>
<dbReference type="SUPFAM" id="SSF54909">
    <property type="entry name" value="Dimeric alpha+beta barrel"/>
    <property type="match status" value="1"/>
</dbReference>
<protein>
    <recommendedName>
        <fullName evidence="2">YCII-related domain-containing protein</fullName>
    </recommendedName>
</protein>
<dbReference type="InterPro" id="IPR011008">
    <property type="entry name" value="Dimeric_a/b-barrel"/>
</dbReference>